<keyword evidence="2" id="KW-1185">Reference proteome</keyword>
<name>A0ABD3RVZ3_9STRA</name>
<comment type="caution">
    <text evidence="1">The sequence shown here is derived from an EMBL/GenBank/DDBJ whole genome shotgun (WGS) entry which is preliminary data.</text>
</comment>
<dbReference type="Proteomes" id="UP001530377">
    <property type="component" value="Unassembled WGS sequence"/>
</dbReference>
<accession>A0ABD3RVZ3</accession>
<proteinExistence type="predicted"/>
<reference evidence="1 2" key="1">
    <citation type="submission" date="2024-10" db="EMBL/GenBank/DDBJ databases">
        <title>Updated reference genomes for cyclostephanoid diatoms.</title>
        <authorList>
            <person name="Roberts W.R."/>
            <person name="Alverson A.J."/>
        </authorList>
    </citation>
    <scope>NUCLEOTIDE SEQUENCE [LARGE SCALE GENOMIC DNA]</scope>
    <source>
        <strain evidence="1 2">AJA228-03</strain>
    </source>
</reference>
<dbReference type="AlphaFoldDB" id="A0ABD3RVZ3"/>
<evidence type="ECO:0000313" key="1">
    <source>
        <dbReference type="EMBL" id="KAL3816394.1"/>
    </source>
</evidence>
<evidence type="ECO:0000313" key="2">
    <source>
        <dbReference type="Proteomes" id="UP001530377"/>
    </source>
</evidence>
<sequence>MTTFITATSTPPQMGQFGEYREIRPRIDVRGSLVEYRIAMDILDVDDGDGGSIVAIAASRRGGRRPRTGGYVVVIPHATTTTTTMRPDGRRCAVDYPGLYRRFRGRSGVVCHAAGSRLPRSARAWKSSHFSRIMLDGRRACSMTRRAMMRSL</sequence>
<gene>
    <name evidence="1" type="ORF">ACHAXA_008364</name>
</gene>
<organism evidence="1 2">
    <name type="scientific">Cyclostephanos tholiformis</name>
    <dbReference type="NCBI Taxonomy" id="382380"/>
    <lineage>
        <taxon>Eukaryota</taxon>
        <taxon>Sar</taxon>
        <taxon>Stramenopiles</taxon>
        <taxon>Ochrophyta</taxon>
        <taxon>Bacillariophyta</taxon>
        <taxon>Coscinodiscophyceae</taxon>
        <taxon>Thalassiosirophycidae</taxon>
        <taxon>Stephanodiscales</taxon>
        <taxon>Stephanodiscaceae</taxon>
        <taxon>Cyclostephanos</taxon>
    </lineage>
</organism>
<dbReference type="EMBL" id="JALLPB020000151">
    <property type="protein sequence ID" value="KAL3816394.1"/>
    <property type="molecule type" value="Genomic_DNA"/>
</dbReference>
<protein>
    <submittedName>
        <fullName evidence="1">Uncharacterized protein</fullName>
    </submittedName>
</protein>